<comment type="similarity">
    <text evidence="1">Belongs to the protein-tyrosine phosphatase family. Non-receptor class dual specificity subfamily.</text>
</comment>
<protein>
    <recommendedName>
        <fullName evidence="2">protein-tyrosine-phosphatase</fullName>
        <ecNumber evidence="2">3.1.3.48</ecNumber>
    </recommendedName>
</protein>
<gene>
    <name evidence="5" type="ORF">ACHAW5_004207</name>
</gene>
<comment type="caution">
    <text evidence="5">The sequence shown here is derived from an EMBL/GenBank/DDBJ whole genome shotgun (WGS) entry which is preliminary data.</text>
</comment>
<dbReference type="AlphaFoldDB" id="A0ABD3PRF0"/>
<accession>A0ABD3PRF0</accession>
<keyword evidence="4" id="KW-0904">Protein phosphatase</keyword>
<dbReference type="EC" id="3.1.3.48" evidence="2"/>
<evidence type="ECO:0000256" key="2">
    <source>
        <dbReference type="ARBA" id="ARBA00013064"/>
    </source>
</evidence>
<keyword evidence="6" id="KW-1185">Reference proteome</keyword>
<reference evidence="5 6" key="1">
    <citation type="submission" date="2024-10" db="EMBL/GenBank/DDBJ databases">
        <title>Updated reference genomes for cyclostephanoid diatoms.</title>
        <authorList>
            <person name="Roberts W.R."/>
            <person name="Alverson A.J."/>
        </authorList>
    </citation>
    <scope>NUCLEOTIDE SEQUENCE [LARGE SCALE GENOMIC DNA]</scope>
    <source>
        <strain evidence="5 6">AJA276-08</strain>
    </source>
</reference>
<dbReference type="Proteomes" id="UP001530315">
    <property type="component" value="Unassembled WGS sequence"/>
</dbReference>
<dbReference type="PANTHER" id="PTHR45848">
    <property type="entry name" value="DUAL SPECIFICITY PROTEIN PHOSPHATASE 12 FAMILY MEMBER"/>
    <property type="match status" value="1"/>
</dbReference>
<dbReference type="EMBL" id="JALLAZ020000628">
    <property type="protein sequence ID" value="KAL3790640.1"/>
    <property type="molecule type" value="Genomic_DNA"/>
</dbReference>
<organism evidence="5 6">
    <name type="scientific">Stephanodiscus triporus</name>
    <dbReference type="NCBI Taxonomy" id="2934178"/>
    <lineage>
        <taxon>Eukaryota</taxon>
        <taxon>Sar</taxon>
        <taxon>Stramenopiles</taxon>
        <taxon>Ochrophyta</taxon>
        <taxon>Bacillariophyta</taxon>
        <taxon>Coscinodiscophyceae</taxon>
        <taxon>Thalassiosirophycidae</taxon>
        <taxon>Stephanodiscales</taxon>
        <taxon>Stephanodiscaceae</taxon>
        <taxon>Stephanodiscus</taxon>
    </lineage>
</organism>
<name>A0ABD3PRF0_9STRA</name>
<sequence length="424" mass="45978">METDEAEAGRSKPPRTCRVAIVGAQRQRVAKTVALLRADESRECIATISLLSSTADKVQTDNPKGVPVAVDIEYLPCVATFDAYDDDRGASVRYLSKLEFHGPNGTLVKGKSLAPFFDTNDSAGDIDGEKPPFPGIAAVAIGCGIEREDDVEKIQSFFAALSSCSAQISGGQSGVIIQCLKPNPGYASMKEENEAFRHLTEDEKEEFIASGTFGVGKMANFVREVAKLAIRQRWDKELSEYEQIVQKAQQIYSTKEGTSSTDDLTAPELMQSTATHTPNPELTRYACKRCRTALFGEEDLEDPPHGQSLHPFRKKIHKVGYGSAGSCQNHFIAQPLPWMDGCAGVEGKLHCPKCNTKVGHYSWTGAQCSCGTWVTPAIMVPLSKMDEMRPESQNVMVATGSLFVDHCGSTVGSVNSGAESHCQI</sequence>
<proteinExistence type="inferred from homology"/>
<evidence type="ECO:0000256" key="3">
    <source>
        <dbReference type="ARBA" id="ARBA00022801"/>
    </source>
</evidence>
<dbReference type="GO" id="GO:0004725">
    <property type="term" value="F:protein tyrosine phosphatase activity"/>
    <property type="evidence" value="ECO:0007669"/>
    <property type="project" value="UniProtKB-EC"/>
</dbReference>
<evidence type="ECO:0000313" key="5">
    <source>
        <dbReference type="EMBL" id="KAL3790640.1"/>
    </source>
</evidence>
<evidence type="ECO:0000256" key="4">
    <source>
        <dbReference type="ARBA" id="ARBA00022912"/>
    </source>
</evidence>
<evidence type="ECO:0000313" key="6">
    <source>
        <dbReference type="Proteomes" id="UP001530315"/>
    </source>
</evidence>
<evidence type="ECO:0000256" key="1">
    <source>
        <dbReference type="ARBA" id="ARBA00008601"/>
    </source>
</evidence>
<dbReference type="PANTHER" id="PTHR45848:SF4">
    <property type="entry name" value="DUAL SPECIFICITY PROTEIN PHOSPHATASE 12"/>
    <property type="match status" value="1"/>
</dbReference>
<keyword evidence="3" id="KW-0378">Hydrolase</keyword>